<keyword evidence="3" id="KW-1185">Reference proteome</keyword>
<keyword evidence="1" id="KW-1133">Transmembrane helix</keyword>
<dbReference type="EMBL" id="BAABAB010000051">
    <property type="protein sequence ID" value="GAA3641506.1"/>
    <property type="molecule type" value="Genomic_DNA"/>
</dbReference>
<evidence type="ECO:0000256" key="1">
    <source>
        <dbReference type="SAM" id="Phobius"/>
    </source>
</evidence>
<feature type="transmembrane region" description="Helical" evidence="1">
    <location>
        <begin position="62"/>
        <end position="82"/>
    </location>
</feature>
<dbReference type="RefSeq" id="WP_344809849.1">
    <property type="nucleotide sequence ID" value="NZ_BAABAB010000051.1"/>
</dbReference>
<protein>
    <recommendedName>
        <fullName evidence="4">DoxX-like family protein</fullName>
    </recommendedName>
</protein>
<keyword evidence="1" id="KW-0812">Transmembrane</keyword>
<organism evidence="2 3">
    <name type="scientific">Microlunatus ginsengisoli</name>
    <dbReference type="NCBI Taxonomy" id="363863"/>
    <lineage>
        <taxon>Bacteria</taxon>
        <taxon>Bacillati</taxon>
        <taxon>Actinomycetota</taxon>
        <taxon>Actinomycetes</taxon>
        <taxon>Propionibacteriales</taxon>
        <taxon>Propionibacteriaceae</taxon>
        <taxon>Microlunatus</taxon>
    </lineage>
</organism>
<keyword evidence="1" id="KW-0472">Membrane</keyword>
<evidence type="ECO:0008006" key="4">
    <source>
        <dbReference type="Google" id="ProtNLM"/>
    </source>
</evidence>
<proteinExistence type="predicted"/>
<accession>A0ABP7AVJ3</accession>
<feature type="transmembrane region" description="Helical" evidence="1">
    <location>
        <begin position="89"/>
        <end position="108"/>
    </location>
</feature>
<gene>
    <name evidence="2" type="ORF">GCM10022236_50220</name>
</gene>
<feature type="transmembrane region" description="Helical" evidence="1">
    <location>
        <begin position="21"/>
        <end position="42"/>
    </location>
</feature>
<feature type="transmembrane region" description="Helical" evidence="1">
    <location>
        <begin position="114"/>
        <end position="137"/>
    </location>
</feature>
<dbReference type="Proteomes" id="UP001501490">
    <property type="component" value="Unassembled WGS sequence"/>
</dbReference>
<sequence length="150" mass="15658">MTETSQAATEPHRPPIGPRRAFAVWLAVVRVLAVLQAAVTIGQPLSIGQYLAGLYDWLGVHSAGATLVELLGLLLAVAALGYAVTGGRVWLPIACWAMLVAETVQTGMGYARILAVHVPLGVLVVTGAVLLAIGVFSRGAGRARPRRSGR</sequence>
<name>A0ABP7AVJ3_9ACTN</name>
<comment type="caution">
    <text evidence="2">The sequence shown here is derived from an EMBL/GenBank/DDBJ whole genome shotgun (WGS) entry which is preliminary data.</text>
</comment>
<evidence type="ECO:0000313" key="3">
    <source>
        <dbReference type="Proteomes" id="UP001501490"/>
    </source>
</evidence>
<reference evidence="3" key="1">
    <citation type="journal article" date="2019" name="Int. J. Syst. Evol. Microbiol.">
        <title>The Global Catalogue of Microorganisms (GCM) 10K type strain sequencing project: providing services to taxonomists for standard genome sequencing and annotation.</title>
        <authorList>
            <consortium name="The Broad Institute Genomics Platform"/>
            <consortium name="The Broad Institute Genome Sequencing Center for Infectious Disease"/>
            <person name="Wu L."/>
            <person name="Ma J."/>
        </authorList>
    </citation>
    <scope>NUCLEOTIDE SEQUENCE [LARGE SCALE GENOMIC DNA]</scope>
    <source>
        <strain evidence="3">JCM 16929</strain>
    </source>
</reference>
<evidence type="ECO:0000313" key="2">
    <source>
        <dbReference type="EMBL" id="GAA3641506.1"/>
    </source>
</evidence>